<dbReference type="InterPro" id="IPR043502">
    <property type="entry name" value="DNA/RNA_pol_sf"/>
</dbReference>
<feature type="compositionally biased region" description="Polar residues" evidence="7">
    <location>
        <begin position="111"/>
        <end position="123"/>
    </location>
</feature>
<keyword evidence="5" id="KW-0378">Hydrolase</keyword>
<dbReference type="Proteomes" id="UP001472677">
    <property type="component" value="Unassembled WGS sequence"/>
</dbReference>
<sequence>MCDASDTSVGAVLGQKIGKEPHVIAYASRTLDSAQRNYSTTEKELLAIVFALEKFRSYLLGTNVVVFSDHEALRCLMNKKEAKPRLIRWILLLQEFNLEIKDNKGRENRSSKPNPTHLNRPTN</sequence>
<dbReference type="EMBL" id="JBBPBM010000097">
    <property type="protein sequence ID" value="KAK8508806.1"/>
    <property type="molecule type" value="Genomic_DNA"/>
</dbReference>
<accession>A0ABR2BNT2</accession>
<name>A0ABR2BNT2_9ROSI</name>
<evidence type="ECO:0000313" key="9">
    <source>
        <dbReference type="EMBL" id="KAK8508806.1"/>
    </source>
</evidence>
<proteinExistence type="predicted"/>
<evidence type="ECO:0000313" key="10">
    <source>
        <dbReference type="Proteomes" id="UP001472677"/>
    </source>
</evidence>
<protein>
    <recommendedName>
        <fullName evidence="8">Reverse transcriptase RNase H-like domain-containing protein</fullName>
    </recommendedName>
</protein>
<dbReference type="CDD" id="cd09274">
    <property type="entry name" value="RNase_HI_RT_Ty3"/>
    <property type="match status" value="1"/>
</dbReference>
<keyword evidence="2" id="KW-0548">Nucleotidyltransferase</keyword>
<evidence type="ECO:0000256" key="3">
    <source>
        <dbReference type="ARBA" id="ARBA00022722"/>
    </source>
</evidence>
<feature type="domain" description="Reverse transcriptase RNase H-like" evidence="8">
    <location>
        <begin position="2"/>
        <end position="96"/>
    </location>
</feature>
<keyword evidence="6" id="KW-0695">RNA-directed DNA polymerase</keyword>
<keyword evidence="10" id="KW-1185">Reference proteome</keyword>
<reference evidence="9 10" key="1">
    <citation type="journal article" date="2024" name="G3 (Bethesda)">
        <title>Genome assembly of Hibiscus sabdariffa L. provides insights into metabolisms of medicinal natural products.</title>
        <authorList>
            <person name="Kim T."/>
        </authorList>
    </citation>
    <scope>NUCLEOTIDE SEQUENCE [LARGE SCALE GENOMIC DNA]</scope>
    <source>
        <strain evidence="9">TK-2024</strain>
        <tissue evidence="9">Old leaves</tissue>
    </source>
</reference>
<evidence type="ECO:0000256" key="6">
    <source>
        <dbReference type="ARBA" id="ARBA00022918"/>
    </source>
</evidence>
<keyword evidence="1" id="KW-0808">Transferase</keyword>
<feature type="region of interest" description="Disordered" evidence="7">
    <location>
        <begin position="103"/>
        <end position="123"/>
    </location>
</feature>
<keyword evidence="4" id="KW-0255">Endonuclease</keyword>
<keyword evidence="3" id="KW-0540">Nuclease</keyword>
<dbReference type="SUPFAM" id="SSF56672">
    <property type="entry name" value="DNA/RNA polymerases"/>
    <property type="match status" value="1"/>
</dbReference>
<evidence type="ECO:0000256" key="7">
    <source>
        <dbReference type="SAM" id="MobiDB-lite"/>
    </source>
</evidence>
<dbReference type="Gene3D" id="3.10.20.370">
    <property type="match status" value="1"/>
</dbReference>
<comment type="caution">
    <text evidence="9">The sequence shown here is derived from an EMBL/GenBank/DDBJ whole genome shotgun (WGS) entry which is preliminary data.</text>
</comment>
<organism evidence="9 10">
    <name type="scientific">Hibiscus sabdariffa</name>
    <name type="common">roselle</name>
    <dbReference type="NCBI Taxonomy" id="183260"/>
    <lineage>
        <taxon>Eukaryota</taxon>
        <taxon>Viridiplantae</taxon>
        <taxon>Streptophyta</taxon>
        <taxon>Embryophyta</taxon>
        <taxon>Tracheophyta</taxon>
        <taxon>Spermatophyta</taxon>
        <taxon>Magnoliopsida</taxon>
        <taxon>eudicotyledons</taxon>
        <taxon>Gunneridae</taxon>
        <taxon>Pentapetalae</taxon>
        <taxon>rosids</taxon>
        <taxon>malvids</taxon>
        <taxon>Malvales</taxon>
        <taxon>Malvaceae</taxon>
        <taxon>Malvoideae</taxon>
        <taxon>Hibiscus</taxon>
    </lineage>
</organism>
<evidence type="ECO:0000256" key="4">
    <source>
        <dbReference type="ARBA" id="ARBA00022759"/>
    </source>
</evidence>
<dbReference type="PANTHER" id="PTHR34072:SF57">
    <property type="entry name" value="RNA-DIRECTED DNA POLYMERASE"/>
    <property type="match status" value="1"/>
</dbReference>
<evidence type="ECO:0000256" key="5">
    <source>
        <dbReference type="ARBA" id="ARBA00022801"/>
    </source>
</evidence>
<dbReference type="Pfam" id="PF17917">
    <property type="entry name" value="RT_RNaseH"/>
    <property type="match status" value="1"/>
</dbReference>
<gene>
    <name evidence="9" type="ORF">V6N12_034909</name>
</gene>
<evidence type="ECO:0000256" key="1">
    <source>
        <dbReference type="ARBA" id="ARBA00022679"/>
    </source>
</evidence>
<dbReference type="PANTHER" id="PTHR34072">
    <property type="entry name" value="ENZYMATIC POLYPROTEIN-RELATED"/>
    <property type="match status" value="1"/>
</dbReference>
<dbReference type="InterPro" id="IPR041373">
    <property type="entry name" value="RT_RNaseH"/>
</dbReference>
<evidence type="ECO:0000259" key="8">
    <source>
        <dbReference type="Pfam" id="PF17917"/>
    </source>
</evidence>
<evidence type="ECO:0000256" key="2">
    <source>
        <dbReference type="ARBA" id="ARBA00022695"/>
    </source>
</evidence>